<comment type="similarity">
    <text evidence="2">Belongs to the BIG1 family.</text>
</comment>
<dbReference type="OrthoDB" id="9985059at2759"/>
<dbReference type="GO" id="GO:0009272">
    <property type="term" value="P:fungal-type cell wall biogenesis"/>
    <property type="evidence" value="ECO:0007669"/>
    <property type="project" value="TreeGrafter"/>
</dbReference>
<dbReference type="Pfam" id="PF20520">
    <property type="entry name" value="Ac45-VOA1_TM"/>
    <property type="match status" value="1"/>
</dbReference>
<evidence type="ECO:0000256" key="3">
    <source>
        <dbReference type="ARBA" id="ARBA00022089"/>
    </source>
</evidence>
<dbReference type="PANTHER" id="PTHR28285">
    <property type="entry name" value="PROTEIN BIG1"/>
    <property type="match status" value="1"/>
</dbReference>
<evidence type="ECO:0000256" key="2">
    <source>
        <dbReference type="ARBA" id="ARBA00008203"/>
    </source>
</evidence>
<evidence type="ECO:0000256" key="1">
    <source>
        <dbReference type="ARBA" id="ARBA00004115"/>
    </source>
</evidence>
<feature type="transmembrane region" description="Helical" evidence="10">
    <location>
        <begin position="229"/>
        <end position="249"/>
    </location>
</feature>
<evidence type="ECO:0000256" key="9">
    <source>
        <dbReference type="ARBA" id="ARBA00023316"/>
    </source>
</evidence>
<dbReference type="InterPro" id="IPR037654">
    <property type="entry name" value="Big1"/>
</dbReference>
<dbReference type="EMBL" id="LFWA01000013">
    <property type="protein sequence ID" value="KTW27837.1"/>
    <property type="molecule type" value="Genomic_DNA"/>
</dbReference>
<sequence>MLVLLISLRSTICFEDTSPLIFFTTYKTQPEPIYPDYVSTTLSGHAFQSFVRSSIDCKSTFYIIALQPGLHAEDLKHDAMPSMKMSLNKAEEKLVIPYGYGGMDLDDVMEYIVEKCNADRILIDAQSGSYPLLDGSGKKVLYVQFPPLKGPIMERWDLLKHHDVFLHYLLSSFPYGSEYTMIYVSTPGLTMAQHRDISTDMPPVVPLKYNPKQSKGLFSKYEFFSEGVYMIWMVLLILFPILVIALMAISSIKISYGAFELKKDVIKKNK</sequence>
<evidence type="ECO:0000256" key="5">
    <source>
        <dbReference type="ARBA" id="ARBA00022729"/>
    </source>
</evidence>
<keyword evidence="13" id="KW-1185">Reference proteome</keyword>
<evidence type="ECO:0000259" key="11">
    <source>
        <dbReference type="Pfam" id="PF20520"/>
    </source>
</evidence>
<dbReference type="STRING" id="1408657.A0A0W4ZHJ4"/>
<feature type="domain" description="V-type proton ATPase subunit S1/VOA1 transmembrane" evidence="11">
    <location>
        <begin position="223"/>
        <end position="260"/>
    </location>
</feature>
<dbReference type="PANTHER" id="PTHR28285:SF1">
    <property type="entry name" value="PROTEIN BIG1"/>
    <property type="match status" value="1"/>
</dbReference>
<reference evidence="13" key="1">
    <citation type="journal article" date="2016" name="Nat. Commun.">
        <title>Genome analysis of three Pneumocystis species reveals adaptation mechanisms to life exclusively in mammalian hosts.</title>
        <authorList>
            <person name="Ma L."/>
            <person name="Chen Z."/>
            <person name="Huang D.W."/>
            <person name="Kutty G."/>
            <person name="Ishihara M."/>
            <person name="Wang H."/>
            <person name="Abouelleil A."/>
            <person name="Bishop L."/>
            <person name="Davey E."/>
            <person name="Deng R."/>
            <person name="Deng X."/>
            <person name="Fan L."/>
            <person name="Fantoni G."/>
            <person name="Fitzgerald M."/>
            <person name="Gogineni E."/>
            <person name="Goldberg J.M."/>
            <person name="Handley G."/>
            <person name="Hu X."/>
            <person name="Huber C."/>
            <person name="Jiao X."/>
            <person name="Jones K."/>
            <person name="Levin J.Z."/>
            <person name="Liu Y."/>
            <person name="Macdonald P."/>
            <person name="Melnikov A."/>
            <person name="Raley C."/>
            <person name="Sassi M."/>
            <person name="Sherman B.T."/>
            <person name="Song X."/>
            <person name="Sykes S."/>
            <person name="Tran B."/>
            <person name="Walsh L."/>
            <person name="Xia Y."/>
            <person name="Yang J."/>
            <person name="Young S."/>
            <person name="Zeng Q."/>
            <person name="Zheng X."/>
            <person name="Stephens R."/>
            <person name="Nusbaum C."/>
            <person name="Birren B.W."/>
            <person name="Azadi P."/>
            <person name="Lempicki R.A."/>
            <person name="Cuomo C.A."/>
            <person name="Kovacs J.A."/>
        </authorList>
    </citation>
    <scope>NUCLEOTIDE SEQUENCE [LARGE SCALE GENOMIC DNA]</scope>
    <source>
        <strain evidence="13">RU7</strain>
    </source>
</reference>
<dbReference type="Proteomes" id="UP000053447">
    <property type="component" value="Unassembled WGS sequence"/>
</dbReference>
<name>A0A0W4ZHJ4_PNEJ7</name>
<evidence type="ECO:0000256" key="8">
    <source>
        <dbReference type="ARBA" id="ARBA00023136"/>
    </source>
</evidence>
<organism evidence="12 13">
    <name type="scientific">Pneumocystis jirovecii (strain RU7)</name>
    <name type="common">Human pneumocystis pneumonia agent</name>
    <dbReference type="NCBI Taxonomy" id="1408657"/>
    <lineage>
        <taxon>Eukaryota</taxon>
        <taxon>Fungi</taxon>
        <taxon>Dikarya</taxon>
        <taxon>Ascomycota</taxon>
        <taxon>Taphrinomycotina</taxon>
        <taxon>Pneumocystomycetes</taxon>
        <taxon>Pneumocystaceae</taxon>
        <taxon>Pneumocystis</taxon>
    </lineage>
</organism>
<evidence type="ECO:0000256" key="7">
    <source>
        <dbReference type="ARBA" id="ARBA00022989"/>
    </source>
</evidence>
<comment type="caution">
    <text evidence="12">The sequence shown here is derived from an EMBL/GenBank/DDBJ whole genome shotgun (WGS) entry which is preliminary data.</text>
</comment>
<dbReference type="VEuPathDB" id="FungiDB:T551_02804"/>
<proteinExistence type="inferred from homology"/>
<keyword evidence="9" id="KW-0961">Cell wall biogenesis/degradation</keyword>
<dbReference type="RefSeq" id="XP_018228608.1">
    <property type="nucleotide sequence ID" value="XM_018375067.1"/>
</dbReference>
<keyword evidence="4 10" id="KW-0812">Transmembrane</keyword>
<dbReference type="AlphaFoldDB" id="A0A0W4ZHJ4"/>
<dbReference type="GO" id="GO:0071555">
    <property type="term" value="P:cell wall organization"/>
    <property type="evidence" value="ECO:0007669"/>
    <property type="project" value="UniProtKB-KW"/>
</dbReference>
<dbReference type="GO" id="GO:0006078">
    <property type="term" value="P:(1-&gt;6)-beta-D-glucan biosynthetic process"/>
    <property type="evidence" value="ECO:0007669"/>
    <property type="project" value="TreeGrafter"/>
</dbReference>
<gene>
    <name evidence="12" type="ORF">T551_02804</name>
</gene>
<keyword evidence="6" id="KW-0256">Endoplasmic reticulum</keyword>
<keyword evidence="5" id="KW-0732">Signal</keyword>
<keyword evidence="7 10" id="KW-1133">Transmembrane helix</keyword>
<keyword evidence="8 10" id="KW-0472">Membrane</keyword>
<comment type="subcellular location">
    <subcellularLocation>
        <location evidence="1">Endoplasmic reticulum membrane</location>
        <topology evidence="1">Single-pass type I membrane protein</topology>
    </subcellularLocation>
</comment>
<dbReference type="GeneID" id="28941322"/>
<evidence type="ECO:0000256" key="4">
    <source>
        <dbReference type="ARBA" id="ARBA00022692"/>
    </source>
</evidence>
<evidence type="ECO:0000256" key="6">
    <source>
        <dbReference type="ARBA" id="ARBA00022824"/>
    </source>
</evidence>
<dbReference type="GO" id="GO:0005789">
    <property type="term" value="C:endoplasmic reticulum membrane"/>
    <property type="evidence" value="ECO:0007669"/>
    <property type="project" value="UniProtKB-SubCell"/>
</dbReference>
<evidence type="ECO:0000256" key="10">
    <source>
        <dbReference type="SAM" id="Phobius"/>
    </source>
</evidence>
<accession>A0A0W4ZHJ4</accession>
<evidence type="ECO:0000313" key="13">
    <source>
        <dbReference type="Proteomes" id="UP000053447"/>
    </source>
</evidence>
<evidence type="ECO:0000313" key="12">
    <source>
        <dbReference type="EMBL" id="KTW27837.1"/>
    </source>
</evidence>
<protein>
    <recommendedName>
        <fullName evidence="3">Protein BIG1</fullName>
    </recommendedName>
</protein>
<dbReference type="InterPro" id="IPR046756">
    <property type="entry name" value="VAS1/VOA1_TM"/>
</dbReference>